<accession>A0ACC2EED1</accession>
<sequence>MVNSQASSETVQGQMVNLEPRKGIHAASRQASAGRRGGSKMNPESRKIKKVPQPLQVQSRRPVIIHTHSPKAIRTDSNNFMWLVQRLTGSSDTRSRCERNKPSLLNHNDNFAERPSQSMHPLYYLAKSSDFTSLSDVCSNLEAFSLCPGSEADVSYCHTSKVTNTNHKATDDSASSIDLDGGHKGAMTEPLDNFHATLETQALVSSLPSPNIFSAIFLHELPALSPTAHSCLDLVDSSAVHDFRSQRCSLDHCQAC</sequence>
<dbReference type="Proteomes" id="UP001162992">
    <property type="component" value="Chromosome 2"/>
</dbReference>
<name>A0ACC2EED1_DIPCM</name>
<keyword evidence="2" id="KW-1185">Reference proteome</keyword>
<comment type="caution">
    <text evidence="1">The sequence shown here is derived from an EMBL/GenBank/DDBJ whole genome shotgun (WGS) entry which is preliminary data.</text>
</comment>
<evidence type="ECO:0000313" key="1">
    <source>
        <dbReference type="EMBL" id="KAJ7564801.1"/>
    </source>
</evidence>
<reference evidence="2" key="1">
    <citation type="journal article" date="2024" name="Proc. Natl. Acad. Sci. U.S.A.">
        <title>Extraordinary preservation of gene collinearity over three hundred million years revealed in homosporous lycophytes.</title>
        <authorList>
            <person name="Li C."/>
            <person name="Wickell D."/>
            <person name="Kuo L.Y."/>
            <person name="Chen X."/>
            <person name="Nie B."/>
            <person name="Liao X."/>
            <person name="Peng D."/>
            <person name="Ji J."/>
            <person name="Jenkins J."/>
            <person name="Williams M."/>
            <person name="Shu S."/>
            <person name="Plott C."/>
            <person name="Barry K."/>
            <person name="Rajasekar S."/>
            <person name="Grimwood J."/>
            <person name="Han X."/>
            <person name="Sun S."/>
            <person name="Hou Z."/>
            <person name="He W."/>
            <person name="Dai G."/>
            <person name="Sun C."/>
            <person name="Schmutz J."/>
            <person name="Leebens-Mack J.H."/>
            <person name="Li F.W."/>
            <person name="Wang L."/>
        </authorList>
    </citation>
    <scope>NUCLEOTIDE SEQUENCE [LARGE SCALE GENOMIC DNA]</scope>
    <source>
        <strain evidence="2">cv. PW_Plant_1</strain>
    </source>
</reference>
<gene>
    <name evidence="1" type="ORF">O6H91_02G034100</name>
</gene>
<evidence type="ECO:0000313" key="2">
    <source>
        <dbReference type="Proteomes" id="UP001162992"/>
    </source>
</evidence>
<protein>
    <submittedName>
        <fullName evidence="1">Uncharacterized protein</fullName>
    </submittedName>
</protein>
<dbReference type="EMBL" id="CM055093">
    <property type="protein sequence ID" value="KAJ7564801.1"/>
    <property type="molecule type" value="Genomic_DNA"/>
</dbReference>
<organism evidence="1 2">
    <name type="scientific">Diphasiastrum complanatum</name>
    <name type="common">Issler's clubmoss</name>
    <name type="synonym">Lycopodium complanatum</name>
    <dbReference type="NCBI Taxonomy" id="34168"/>
    <lineage>
        <taxon>Eukaryota</taxon>
        <taxon>Viridiplantae</taxon>
        <taxon>Streptophyta</taxon>
        <taxon>Embryophyta</taxon>
        <taxon>Tracheophyta</taxon>
        <taxon>Lycopodiopsida</taxon>
        <taxon>Lycopodiales</taxon>
        <taxon>Lycopodiaceae</taxon>
        <taxon>Lycopodioideae</taxon>
        <taxon>Diphasiastrum</taxon>
    </lineage>
</organism>
<proteinExistence type="predicted"/>